<evidence type="ECO:0000256" key="5">
    <source>
        <dbReference type="SAM" id="Phobius"/>
    </source>
</evidence>
<dbReference type="EMBL" id="KV454539">
    <property type="protein sequence ID" value="ODV69043.1"/>
    <property type="molecule type" value="Genomic_DNA"/>
</dbReference>
<evidence type="ECO:0000313" key="7">
    <source>
        <dbReference type="EMBL" id="ODV69043.1"/>
    </source>
</evidence>
<feature type="transmembrane region" description="Helical" evidence="5">
    <location>
        <begin position="315"/>
        <end position="336"/>
    </location>
</feature>
<proteinExistence type="predicted"/>
<feature type="transmembrane region" description="Helical" evidence="5">
    <location>
        <begin position="268"/>
        <end position="295"/>
    </location>
</feature>
<dbReference type="GO" id="GO:0008250">
    <property type="term" value="C:oligosaccharyltransferase complex"/>
    <property type="evidence" value="ECO:0007669"/>
    <property type="project" value="TreeGrafter"/>
</dbReference>
<keyword evidence="4 5" id="KW-0472">Membrane</keyword>
<evidence type="ECO:0000256" key="2">
    <source>
        <dbReference type="ARBA" id="ARBA00022692"/>
    </source>
</evidence>
<evidence type="ECO:0000256" key="3">
    <source>
        <dbReference type="ARBA" id="ARBA00022989"/>
    </source>
</evidence>
<reference evidence="8" key="1">
    <citation type="submission" date="2016-05" db="EMBL/GenBank/DDBJ databases">
        <title>Comparative genomics of biotechnologically important yeasts.</title>
        <authorList>
            <consortium name="DOE Joint Genome Institute"/>
            <person name="Riley R."/>
            <person name="Haridas S."/>
            <person name="Wolfe K.H."/>
            <person name="Lopes M.R."/>
            <person name="Hittinger C.T."/>
            <person name="Goker M."/>
            <person name="Salamov A."/>
            <person name="Wisecaver J."/>
            <person name="Long T.M."/>
            <person name="Aerts A.L."/>
            <person name="Barry K."/>
            <person name="Choi C."/>
            <person name="Clum A."/>
            <person name="Coughlan A.Y."/>
            <person name="Deshpande S."/>
            <person name="Douglass A.P."/>
            <person name="Hanson S.J."/>
            <person name="Klenk H.-P."/>
            <person name="Labutti K."/>
            <person name="Lapidus A."/>
            <person name="Lindquist E."/>
            <person name="Lipzen A."/>
            <person name="Meier-Kolthoff J.P."/>
            <person name="Ohm R.A."/>
            <person name="Otillar R.P."/>
            <person name="Pangilinan J."/>
            <person name="Peng Y."/>
            <person name="Rokas A."/>
            <person name="Rosa C.A."/>
            <person name="Scheuner C."/>
            <person name="Sibirny A.A."/>
            <person name="Slot J.C."/>
            <person name="Stielow J.B."/>
            <person name="Sun H."/>
            <person name="Kurtzman C.P."/>
            <person name="Blackwell M."/>
            <person name="Grigoriev I.V."/>
            <person name="Jeffries T.W."/>
        </authorList>
    </citation>
    <scope>NUCLEOTIDE SEQUENCE [LARGE SCALE GENOMIC DNA]</scope>
    <source>
        <strain evidence="8">NRRL Y-1933</strain>
    </source>
</reference>
<dbReference type="RefSeq" id="XP_020078110.1">
    <property type="nucleotide sequence ID" value="XM_020218446.1"/>
</dbReference>
<feature type="chain" id="PRO_5009162385" evidence="6">
    <location>
        <begin position="19"/>
        <end position="350"/>
    </location>
</feature>
<evidence type="ECO:0000256" key="1">
    <source>
        <dbReference type="ARBA" id="ARBA00004141"/>
    </source>
</evidence>
<comment type="subcellular location">
    <subcellularLocation>
        <location evidence="1">Membrane</location>
        <topology evidence="1">Multi-pass membrane protein</topology>
    </subcellularLocation>
</comment>
<keyword evidence="6" id="KW-0732">Signal</keyword>
<evidence type="ECO:0000313" key="8">
    <source>
        <dbReference type="Proteomes" id="UP000095085"/>
    </source>
</evidence>
<protein>
    <submittedName>
        <fullName evidence="7">Uncharacterized protein</fullName>
    </submittedName>
</protein>
<organism evidence="7 8">
    <name type="scientific">Hyphopichia burtonii NRRL Y-1933</name>
    <dbReference type="NCBI Taxonomy" id="984485"/>
    <lineage>
        <taxon>Eukaryota</taxon>
        <taxon>Fungi</taxon>
        <taxon>Dikarya</taxon>
        <taxon>Ascomycota</taxon>
        <taxon>Saccharomycotina</taxon>
        <taxon>Pichiomycetes</taxon>
        <taxon>Debaryomycetaceae</taxon>
        <taxon>Hyphopichia</taxon>
    </lineage>
</organism>
<keyword evidence="8" id="KW-1185">Reference proteome</keyword>
<dbReference type="PANTHER" id="PTHR12692">
    <property type="entry name" value="DOLICHYL-DIPHOSPHOOLIGOSACCHARIDE--PROTEIN GLYCOSYLTRANSFERASE-RELATED"/>
    <property type="match status" value="1"/>
</dbReference>
<evidence type="ECO:0000256" key="6">
    <source>
        <dbReference type="SAM" id="SignalP"/>
    </source>
</evidence>
<accession>A0A1E4RP58</accession>
<dbReference type="Gene3D" id="3.40.30.10">
    <property type="entry name" value="Glutaredoxin"/>
    <property type="match status" value="1"/>
</dbReference>
<dbReference type="GO" id="GO:0018279">
    <property type="term" value="P:protein N-linked glycosylation via asparagine"/>
    <property type="evidence" value="ECO:0007669"/>
    <property type="project" value="TreeGrafter"/>
</dbReference>
<dbReference type="OrthoDB" id="67566at2759"/>
<feature type="signal peptide" evidence="6">
    <location>
        <begin position="1"/>
        <end position="18"/>
    </location>
</feature>
<evidence type="ECO:0000256" key="4">
    <source>
        <dbReference type="ARBA" id="ARBA00023136"/>
    </source>
</evidence>
<dbReference type="PANTHER" id="PTHR12692:SF3">
    <property type="entry name" value="DOLICHYL-DIPHOSPHOOLIGOSACCHARIDE--PROTEIN GLYCOSYLTRANSFERASE SUBUNIT OST6"/>
    <property type="match status" value="1"/>
</dbReference>
<dbReference type="Pfam" id="PF04756">
    <property type="entry name" value="OST3_OST6"/>
    <property type="match status" value="1"/>
</dbReference>
<keyword evidence="3 5" id="KW-1133">Transmembrane helix</keyword>
<dbReference type="Proteomes" id="UP000095085">
    <property type="component" value="Unassembled WGS sequence"/>
</dbReference>
<name>A0A1E4RP58_9ASCO</name>
<dbReference type="InterPro" id="IPR021149">
    <property type="entry name" value="OligosaccharylTrfase_OST3/OST6"/>
</dbReference>
<feature type="transmembrane region" description="Helical" evidence="5">
    <location>
        <begin position="226"/>
        <end position="247"/>
    </location>
</feature>
<dbReference type="GeneID" id="30992996"/>
<dbReference type="STRING" id="984485.A0A1E4RP58"/>
<dbReference type="AlphaFoldDB" id="A0A1E4RP58"/>
<sequence>MILFYWAFLLLQCVSALADLPKEYTLTSQSFVYPDHIIPISNSDLSLLSGHREYYTLLYITSTDPQHGCDLCHSFDKVVRKVSNYWFEDYGMSNFLFFANVDIIDRSNADIFKYLEIKRIPHIWLIPPSNNEDVLQQIHELEDEKDPFAILRQPRIEWKVPLGTHDEQVLQFADFISTTVSKRIYIRPENQSLKFIKTFSITFSIIILIKKKGPSILTNNVSKKKIYIALTLFLALLFTCGYSFSVMEKVPFIAKNEKGEVIYISGGIYYQFGIETIMVALNYLLLAFSLVSMIWLGNYKVGPNRKISTESQKFLLILINVMVLYLLYSCMTSIFLRKDFEYPYYFTKLF</sequence>
<keyword evidence="2 5" id="KW-0812">Transmembrane</keyword>
<gene>
    <name evidence="7" type="ORF">HYPBUDRAFT_105868</name>
</gene>